<comment type="caution">
    <text evidence="1">The sequence shown here is derived from an EMBL/GenBank/DDBJ whole genome shotgun (WGS) entry which is preliminary data.</text>
</comment>
<reference evidence="1 2" key="1">
    <citation type="submission" date="2018-09" db="EMBL/GenBank/DDBJ databases">
        <title>Murine metabolic-syndrome-specific gut microbial biobank.</title>
        <authorList>
            <person name="Liu C."/>
        </authorList>
    </citation>
    <scope>NUCLEOTIDE SEQUENCE [LARGE SCALE GENOMIC DNA]</scope>
    <source>
        <strain evidence="1 2">0.1xD8-82</strain>
    </source>
</reference>
<evidence type="ECO:0000313" key="1">
    <source>
        <dbReference type="EMBL" id="RKI86084.1"/>
    </source>
</evidence>
<accession>A0A3A9A4E5</accession>
<dbReference type="RefSeq" id="WP_120472524.1">
    <property type="nucleotide sequence ID" value="NZ_RAYQ01000072.1"/>
</dbReference>
<sequence>MSAAGRHKEKIICMLESINDEKFLNQMVFQKCYQLFIMCIGLEVFTHSSRYFLMMWRAEHKQTFAMEIISETAKPLAVGVLYLTGRECDSGSSIDFRVK</sequence>
<protein>
    <submittedName>
        <fullName evidence="1">Uncharacterized protein</fullName>
    </submittedName>
</protein>
<gene>
    <name evidence="1" type="ORF">D7V94_22825</name>
</gene>
<dbReference type="OrthoDB" id="10015760at2"/>
<dbReference type="AlphaFoldDB" id="A0A3A9A4E5"/>
<dbReference type="EMBL" id="RAYQ01000072">
    <property type="protein sequence ID" value="RKI86084.1"/>
    <property type="molecule type" value="Genomic_DNA"/>
</dbReference>
<name>A0A3A9A4E5_9FIRM</name>
<proteinExistence type="predicted"/>
<keyword evidence="2" id="KW-1185">Reference proteome</keyword>
<evidence type="ECO:0000313" key="2">
    <source>
        <dbReference type="Proteomes" id="UP000280696"/>
    </source>
</evidence>
<organism evidence="1 2">
    <name type="scientific">Parablautia intestinalis</name>
    <dbReference type="NCBI Taxonomy" id="2320100"/>
    <lineage>
        <taxon>Bacteria</taxon>
        <taxon>Bacillati</taxon>
        <taxon>Bacillota</taxon>
        <taxon>Clostridia</taxon>
        <taxon>Lachnospirales</taxon>
        <taxon>Lachnospiraceae</taxon>
        <taxon>Parablautia</taxon>
    </lineage>
</organism>
<dbReference type="Proteomes" id="UP000280696">
    <property type="component" value="Unassembled WGS sequence"/>
</dbReference>